<feature type="transmembrane region" description="Helical" evidence="1">
    <location>
        <begin position="27"/>
        <end position="52"/>
    </location>
</feature>
<keyword evidence="1" id="KW-0472">Membrane</keyword>
<comment type="caution">
    <text evidence="2">The sequence shown here is derived from an EMBL/GenBank/DDBJ whole genome shotgun (WGS) entry which is preliminary data.</text>
</comment>
<evidence type="ECO:0000256" key="1">
    <source>
        <dbReference type="SAM" id="Phobius"/>
    </source>
</evidence>
<protein>
    <submittedName>
        <fullName evidence="2">Uncharacterized protein</fullName>
    </submittedName>
</protein>
<sequence length="53" mass="5951">FAEWLMARAEKKEAKETSLESLMKFNVFLSIATLVSVAGAAVADYVLMAWLWI</sequence>
<feature type="non-terminal residue" evidence="2">
    <location>
        <position position="1"/>
    </location>
</feature>
<organism evidence="2">
    <name type="scientific">marine sediment metagenome</name>
    <dbReference type="NCBI Taxonomy" id="412755"/>
    <lineage>
        <taxon>unclassified sequences</taxon>
        <taxon>metagenomes</taxon>
        <taxon>ecological metagenomes</taxon>
    </lineage>
</organism>
<dbReference type="AlphaFoldDB" id="X1TV18"/>
<gene>
    <name evidence="2" type="ORF">S12H4_34987</name>
</gene>
<keyword evidence="1" id="KW-1133">Transmembrane helix</keyword>
<proteinExistence type="predicted"/>
<reference evidence="2" key="1">
    <citation type="journal article" date="2014" name="Front. Microbiol.">
        <title>High frequency of phylogenetically diverse reductive dehalogenase-homologous genes in deep subseafloor sedimentary metagenomes.</title>
        <authorList>
            <person name="Kawai M."/>
            <person name="Futagami T."/>
            <person name="Toyoda A."/>
            <person name="Takaki Y."/>
            <person name="Nishi S."/>
            <person name="Hori S."/>
            <person name="Arai W."/>
            <person name="Tsubouchi T."/>
            <person name="Morono Y."/>
            <person name="Uchiyama I."/>
            <person name="Ito T."/>
            <person name="Fujiyama A."/>
            <person name="Inagaki F."/>
            <person name="Takami H."/>
        </authorList>
    </citation>
    <scope>NUCLEOTIDE SEQUENCE</scope>
    <source>
        <strain evidence="2">Expedition CK06-06</strain>
    </source>
</reference>
<dbReference type="EMBL" id="BARW01020745">
    <property type="protein sequence ID" value="GAI95226.1"/>
    <property type="molecule type" value="Genomic_DNA"/>
</dbReference>
<evidence type="ECO:0000313" key="2">
    <source>
        <dbReference type="EMBL" id="GAI95226.1"/>
    </source>
</evidence>
<accession>X1TV18</accession>
<name>X1TV18_9ZZZZ</name>
<keyword evidence="1" id="KW-0812">Transmembrane</keyword>